<evidence type="ECO:0000313" key="3">
    <source>
        <dbReference type="Proteomes" id="UP001431783"/>
    </source>
</evidence>
<dbReference type="EMBL" id="JARQZJ010000094">
    <property type="protein sequence ID" value="KAK9885110.1"/>
    <property type="molecule type" value="Genomic_DNA"/>
</dbReference>
<proteinExistence type="predicted"/>
<keyword evidence="3" id="KW-1185">Reference proteome</keyword>
<protein>
    <submittedName>
        <fullName evidence="2">Uncharacterized protein</fullName>
    </submittedName>
</protein>
<name>A0AAW1UYR6_9CUCU</name>
<organism evidence="2 3">
    <name type="scientific">Henosepilachna vigintioctopunctata</name>
    <dbReference type="NCBI Taxonomy" id="420089"/>
    <lineage>
        <taxon>Eukaryota</taxon>
        <taxon>Metazoa</taxon>
        <taxon>Ecdysozoa</taxon>
        <taxon>Arthropoda</taxon>
        <taxon>Hexapoda</taxon>
        <taxon>Insecta</taxon>
        <taxon>Pterygota</taxon>
        <taxon>Neoptera</taxon>
        <taxon>Endopterygota</taxon>
        <taxon>Coleoptera</taxon>
        <taxon>Polyphaga</taxon>
        <taxon>Cucujiformia</taxon>
        <taxon>Coccinelloidea</taxon>
        <taxon>Coccinellidae</taxon>
        <taxon>Epilachninae</taxon>
        <taxon>Epilachnini</taxon>
        <taxon>Henosepilachna</taxon>
    </lineage>
</organism>
<dbReference type="Proteomes" id="UP001431783">
    <property type="component" value="Unassembled WGS sequence"/>
</dbReference>
<accession>A0AAW1UYR6</accession>
<evidence type="ECO:0000256" key="1">
    <source>
        <dbReference type="SAM" id="SignalP"/>
    </source>
</evidence>
<keyword evidence="1" id="KW-0732">Signal</keyword>
<feature type="signal peptide" evidence="1">
    <location>
        <begin position="1"/>
        <end position="26"/>
    </location>
</feature>
<reference evidence="2 3" key="1">
    <citation type="submission" date="2023-03" db="EMBL/GenBank/DDBJ databases">
        <title>Genome insight into feeding habits of ladybird beetles.</title>
        <authorList>
            <person name="Li H.-S."/>
            <person name="Huang Y.-H."/>
            <person name="Pang H."/>
        </authorList>
    </citation>
    <scope>NUCLEOTIDE SEQUENCE [LARGE SCALE GENOMIC DNA]</scope>
    <source>
        <strain evidence="2">SYSU_2023b</strain>
        <tissue evidence="2">Whole body</tissue>
    </source>
</reference>
<gene>
    <name evidence="2" type="ORF">WA026_009332</name>
</gene>
<sequence>MNSRYVFLPRFCAILVIYFVMTQVESEDEICENIKFEKHNVSLICCNNNERNKIEVYKFGFISLNINGTILKCESIGNNTNLFSEFRSKTENETSSSVVEVKNNSVPALDLRQFIDTPGRCPKGTIMDAEGECVEVWN</sequence>
<dbReference type="AlphaFoldDB" id="A0AAW1UYR6"/>
<feature type="chain" id="PRO_5043430275" evidence="1">
    <location>
        <begin position="27"/>
        <end position="138"/>
    </location>
</feature>
<evidence type="ECO:0000313" key="2">
    <source>
        <dbReference type="EMBL" id="KAK9885110.1"/>
    </source>
</evidence>
<comment type="caution">
    <text evidence="2">The sequence shown here is derived from an EMBL/GenBank/DDBJ whole genome shotgun (WGS) entry which is preliminary data.</text>
</comment>